<protein>
    <submittedName>
        <fullName evidence="1">16721_t:CDS:1</fullName>
    </submittedName>
</protein>
<comment type="caution">
    <text evidence="1">The sequence shown here is derived from an EMBL/GenBank/DDBJ whole genome shotgun (WGS) entry which is preliminary data.</text>
</comment>
<gene>
    <name evidence="1" type="ORF">FWILDA_LOCUS18926</name>
</gene>
<dbReference type="InterPro" id="IPR001611">
    <property type="entry name" value="Leu-rich_rpt"/>
</dbReference>
<dbReference type="OrthoDB" id="2449606at2759"/>
<keyword evidence="2" id="KW-1185">Reference proteome</keyword>
<dbReference type="EMBL" id="CAMKVN010020429">
    <property type="protein sequence ID" value="CAI2199142.1"/>
    <property type="molecule type" value="Genomic_DNA"/>
</dbReference>
<dbReference type="AlphaFoldDB" id="A0A9W4TB94"/>
<dbReference type="InterPro" id="IPR032675">
    <property type="entry name" value="LRR_dom_sf"/>
</dbReference>
<dbReference type="Proteomes" id="UP001153678">
    <property type="component" value="Unassembled WGS sequence"/>
</dbReference>
<dbReference type="PROSITE" id="PS51450">
    <property type="entry name" value="LRR"/>
    <property type="match status" value="1"/>
</dbReference>
<evidence type="ECO:0000313" key="2">
    <source>
        <dbReference type="Proteomes" id="UP001153678"/>
    </source>
</evidence>
<reference evidence="1" key="1">
    <citation type="submission" date="2022-08" db="EMBL/GenBank/DDBJ databases">
        <authorList>
            <person name="Kallberg Y."/>
            <person name="Tangrot J."/>
            <person name="Rosling A."/>
        </authorList>
    </citation>
    <scope>NUCLEOTIDE SEQUENCE</scope>
    <source>
        <strain evidence="1">Wild A</strain>
    </source>
</reference>
<evidence type="ECO:0000313" key="1">
    <source>
        <dbReference type="EMBL" id="CAI2199142.1"/>
    </source>
</evidence>
<dbReference type="SUPFAM" id="SSF52058">
    <property type="entry name" value="L domain-like"/>
    <property type="match status" value="1"/>
</dbReference>
<organism evidence="1 2">
    <name type="scientific">Funneliformis geosporum</name>
    <dbReference type="NCBI Taxonomy" id="1117311"/>
    <lineage>
        <taxon>Eukaryota</taxon>
        <taxon>Fungi</taxon>
        <taxon>Fungi incertae sedis</taxon>
        <taxon>Mucoromycota</taxon>
        <taxon>Glomeromycotina</taxon>
        <taxon>Glomeromycetes</taxon>
        <taxon>Glomerales</taxon>
        <taxon>Glomeraceae</taxon>
        <taxon>Funneliformis</taxon>
    </lineage>
</organism>
<accession>A0A9W4TB94</accession>
<name>A0A9W4TB94_9GLOM</name>
<dbReference type="Gene3D" id="3.80.10.10">
    <property type="entry name" value="Ribonuclease Inhibitor"/>
    <property type="match status" value="1"/>
</dbReference>
<proteinExistence type="predicted"/>
<sequence length="220" mass="25226">MAKYLNIQEYLNNTYNKNTEQIIFDNPALQLSEKGELVISDYPNLEEIYVTGSEHIKINNITKVTINNCPKVKKINITTFVDNKRLEINNCPNLEILYCRNNNLTNLDFLNNLNPKKLERLSLDDNNFPKQDLTIFTKFKELKILAISGITKSSYFCGSLKPLQELKKLETLNINGTDITHGLEFLPYNVKNIDCSPVRPNAKVTDIHEELQSFGGDINK</sequence>